<organism evidence="1 2">
    <name type="scientific">Lutimonas vermicola</name>
    <dbReference type="NCBI Taxonomy" id="414288"/>
    <lineage>
        <taxon>Bacteria</taxon>
        <taxon>Pseudomonadati</taxon>
        <taxon>Bacteroidota</taxon>
        <taxon>Flavobacteriia</taxon>
        <taxon>Flavobacteriales</taxon>
        <taxon>Flavobacteriaceae</taxon>
        <taxon>Lutimonas</taxon>
    </lineage>
</organism>
<gene>
    <name evidence="1" type="ORF">AABB81_11145</name>
</gene>
<evidence type="ECO:0000313" key="2">
    <source>
        <dbReference type="Proteomes" id="UP001474120"/>
    </source>
</evidence>
<dbReference type="RefSeq" id="WP_342160596.1">
    <property type="nucleotide sequence ID" value="NZ_JBCDNA010000002.1"/>
</dbReference>
<proteinExistence type="predicted"/>
<name>A0ABU9L206_9FLAO</name>
<protein>
    <submittedName>
        <fullName evidence="1">Uncharacterized protein</fullName>
    </submittedName>
</protein>
<sequence>MKFKSQGEYKIKSINLLNALEIEFTKNLTQLDLVLKYYNLVVKSSFEFMKINSNDSILNDRYHMRLLLQNTSWNWTFGPQNGALQSGKASGEINLIENATLTNMLFS</sequence>
<evidence type="ECO:0000313" key="1">
    <source>
        <dbReference type="EMBL" id="MEL4456455.1"/>
    </source>
</evidence>
<dbReference type="Proteomes" id="UP001474120">
    <property type="component" value="Unassembled WGS sequence"/>
</dbReference>
<accession>A0ABU9L206</accession>
<reference evidence="1 2" key="1">
    <citation type="submission" date="2024-04" db="EMBL/GenBank/DDBJ databases">
        <title>whole genome sequencing of Lutimonas vermicola strain IMCC1616.</title>
        <authorList>
            <person name="Bae S.S."/>
        </authorList>
    </citation>
    <scope>NUCLEOTIDE SEQUENCE [LARGE SCALE GENOMIC DNA]</scope>
    <source>
        <strain evidence="1 2">IMCC1616</strain>
    </source>
</reference>
<keyword evidence="2" id="KW-1185">Reference proteome</keyword>
<comment type="caution">
    <text evidence="1">The sequence shown here is derived from an EMBL/GenBank/DDBJ whole genome shotgun (WGS) entry which is preliminary data.</text>
</comment>
<dbReference type="EMBL" id="JBCDNA010000002">
    <property type="protein sequence ID" value="MEL4456455.1"/>
    <property type="molecule type" value="Genomic_DNA"/>
</dbReference>